<keyword evidence="5 6" id="KW-0472">Membrane</keyword>
<dbReference type="SUPFAM" id="SSF47473">
    <property type="entry name" value="EF-hand"/>
    <property type="match status" value="1"/>
</dbReference>
<organism evidence="8 9">
    <name type="scientific">Symbiodinium necroappetens</name>
    <dbReference type="NCBI Taxonomy" id="1628268"/>
    <lineage>
        <taxon>Eukaryota</taxon>
        <taxon>Sar</taxon>
        <taxon>Alveolata</taxon>
        <taxon>Dinophyceae</taxon>
        <taxon>Suessiales</taxon>
        <taxon>Symbiodiniaceae</taxon>
        <taxon>Symbiodinium</taxon>
    </lineage>
</organism>
<comment type="subcellular location">
    <subcellularLocation>
        <location evidence="1">Membrane</location>
        <topology evidence="1">Multi-pass membrane protein</topology>
    </subcellularLocation>
</comment>
<feature type="domain" description="EF-hand" evidence="7">
    <location>
        <begin position="148"/>
        <end position="183"/>
    </location>
</feature>
<keyword evidence="2 6" id="KW-0812">Transmembrane</keyword>
<gene>
    <name evidence="8" type="ORF">SNEC2469_LOCUS27499</name>
</gene>
<feature type="domain" description="EF-hand" evidence="7">
    <location>
        <begin position="191"/>
        <end position="226"/>
    </location>
</feature>
<dbReference type="SUPFAM" id="SSF81324">
    <property type="entry name" value="Voltage-gated potassium channels"/>
    <property type="match status" value="1"/>
</dbReference>
<dbReference type="Gene3D" id="1.10.238.10">
    <property type="entry name" value="EF-hand"/>
    <property type="match status" value="1"/>
</dbReference>
<dbReference type="InterPro" id="IPR011992">
    <property type="entry name" value="EF-hand-dom_pair"/>
</dbReference>
<dbReference type="GO" id="GO:0005509">
    <property type="term" value="F:calcium ion binding"/>
    <property type="evidence" value="ECO:0007669"/>
    <property type="project" value="InterPro"/>
</dbReference>
<evidence type="ECO:0000259" key="7">
    <source>
        <dbReference type="PROSITE" id="PS50222"/>
    </source>
</evidence>
<keyword evidence="3" id="KW-0106">Calcium</keyword>
<feature type="transmembrane region" description="Helical" evidence="6">
    <location>
        <begin position="106"/>
        <end position="129"/>
    </location>
</feature>
<evidence type="ECO:0000256" key="4">
    <source>
        <dbReference type="ARBA" id="ARBA00022989"/>
    </source>
</evidence>
<dbReference type="Pfam" id="PF00520">
    <property type="entry name" value="Ion_trans"/>
    <property type="match status" value="1"/>
</dbReference>
<keyword evidence="4 6" id="KW-1133">Transmembrane helix</keyword>
<evidence type="ECO:0000313" key="9">
    <source>
        <dbReference type="Proteomes" id="UP000601435"/>
    </source>
</evidence>
<dbReference type="InterPro" id="IPR018247">
    <property type="entry name" value="EF_Hand_1_Ca_BS"/>
</dbReference>
<dbReference type="InterPro" id="IPR002048">
    <property type="entry name" value="EF_hand_dom"/>
</dbReference>
<dbReference type="PROSITE" id="PS00018">
    <property type="entry name" value="EF_HAND_1"/>
    <property type="match status" value="1"/>
</dbReference>
<evidence type="ECO:0000256" key="2">
    <source>
        <dbReference type="ARBA" id="ARBA00022692"/>
    </source>
</evidence>
<evidence type="ECO:0000256" key="5">
    <source>
        <dbReference type="ARBA" id="ARBA00023136"/>
    </source>
</evidence>
<evidence type="ECO:0000256" key="6">
    <source>
        <dbReference type="SAM" id="Phobius"/>
    </source>
</evidence>
<feature type="non-terminal residue" evidence="8">
    <location>
        <position position="1"/>
    </location>
</feature>
<dbReference type="OrthoDB" id="423411at2759"/>
<dbReference type="EMBL" id="CAJNJA010057994">
    <property type="protein sequence ID" value="CAE7864151.1"/>
    <property type="molecule type" value="Genomic_DNA"/>
</dbReference>
<dbReference type="Proteomes" id="UP000601435">
    <property type="component" value="Unassembled WGS sequence"/>
</dbReference>
<proteinExistence type="predicted"/>
<dbReference type="PROSITE" id="PS50222">
    <property type="entry name" value="EF_HAND_2"/>
    <property type="match status" value="2"/>
</dbReference>
<dbReference type="GO" id="GO:0016020">
    <property type="term" value="C:membrane"/>
    <property type="evidence" value="ECO:0007669"/>
    <property type="project" value="UniProtKB-SubCell"/>
</dbReference>
<comment type="caution">
    <text evidence="8">The sequence shown here is derived from an EMBL/GenBank/DDBJ whole genome shotgun (WGS) entry which is preliminary data.</text>
</comment>
<evidence type="ECO:0000256" key="1">
    <source>
        <dbReference type="ARBA" id="ARBA00004141"/>
    </source>
</evidence>
<sequence>VVRSLRIVRFVAALRALVLSVVDTTRQLVWALILLLLVIYSFGILFTDAVLEYLFAGASEGEDTTDLMKYFGTVFSSCSTLFRSILGGTDWDSAVDALVPVGMAWVLLFHIYIAFCGFAVLNVMTGVFVNAIKTREKDHETLMQNGVRLKDLVAKLWSKIDATGLGQITISEFETMFEDEAMQAFFEAIEIKAVDAWTLFDSLDVDGDHTISMDEFSERCLQLHGAARSVDLYALKKQMKNLQGWLQLHAELRKV</sequence>
<dbReference type="InterPro" id="IPR005821">
    <property type="entry name" value="Ion_trans_dom"/>
</dbReference>
<evidence type="ECO:0000256" key="3">
    <source>
        <dbReference type="ARBA" id="ARBA00022837"/>
    </source>
</evidence>
<evidence type="ECO:0000313" key="8">
    <source>
        <dbReference type="EMBL" id="CAE7864151.1"/>
    </source>
</evidence>
<dbReference type="GO" id="GO:0005216">
    <property type="term" value="F:monoatomic ion channel activity"/>
    <property type="evidence" value="ECO:0007669"/>
    <property type="project" value="InterPro"/>
</dbReference>
<protein>
    <recommendedName>
        <fullName evidence="7">EF-hand domain-containing protein</fullName>
    </recommendedName>
</protein>
<accession>A0A813AF67</accession>
<feature type="transmembrane region" description="Helical" evidence="6">
    <location>
        <begin position="28"/>
        <end position="55"/>
    </location>
</feature>
<reference evidence="8" key="1">
    <citation type="submission" date="2021-02" db="EMBL/GenBank/DDBJ databases">
        <authorList>
            <person name="Dougan E. K."/>
            <person name="Rhodes N."/>
            <person name="Thang M."/>
            <person name="Chan C."/>
        </authorList>
    </citation>
    <scope>NUCLEOTIDE SEQUENCE</scope>
</reference>
<keyword evidence="9" id="KW-1185">Reference proteome</keyword>
<name>A0A813AF67_9DINO</name>
<dbReference type="AlphaFoldDB" id="A0A813AF67"/>
<dbReference type="Gene3D" id="1.10.287.70">
    <property type="match status" value="1"/>
</dbReference>